<name>A0ABP8QB79_9ACTN</name>
<dbReference type="PROSITE" id="PS00671">
    <property type="entry name" value="D_2_HYDROXYACID_DH_3"/>
    <property type="match status" value="1"/>
</dbReference>
<organism evidence="7 8">
    <name type="scientific">Actinoallomurus oryzae</name>
    <dbReference type="NCBI Taxonomy" id="502180"/>
    <lineage>
        <taxon>Bacteria</taxon>
        <taxon>Bacillati</taxon>
        <taxon>Actinomycetota</taxon>
        <taxon>Actinomycetes</taxon>
        <taxon>Streptosporangiales</taxon>
        <taxon>Thermomonosporaceae</taxon>
        <taxon>Actinoallomurus</taxon>
    </lineage>
</organism>
<evidence type="ECO:0000313" key="8">
    <source>
        <dbReference type="Proteomes" id="UP001500503"/>
    </source>
</evidence>
<accession>A0ABP8QB79</accession>
<comment type="similarity">
    <text evidence="1 4">Belongs to the D-isomer specific 2-hydroxyacid dehydrogenase family.</text>
</comment>
<evidence type="ECO:0000259" key="6">
    <source>
        <dbReference type="Pfam" id="PF02826"/>
    </source>
</evidence>
<evidence type="ECO:0000256" key="4">
    <source>
        <dbReference type="RuleBase" id="RU003719"/>
    </source>
</evidence>
<protein>
    <submittedName>
        <fullName evidence="7">2-hydroxyacid dehydrogenase</fullName>
    </submittedName>
</protein>
<dbReference type="InterPro" id="IPR036291">
    <property type="entry name" value="NAD(P)-bd_dom_sf"/>
</dbReference>
<comment type="caution">
    <text evidence="7">The sequence shown here is derived from an EMBL/GenBank/DDBJ whole genome shotgun (WGS) entry which is preliminary data.</text>
</comment>
<dbReference type="PANTHER" id="PTHR43333:SF1">
    <property type="entry name" value="D-ISOMER SPECIFIC 2-HYDROXYACID DEHYDROGENASE NAD-BINDING DOMAIN-CONTAINING PROTEIN"/>
    <property type="match status" value="1"/>
</dbReference>
<evidence type="ECO:0000256" key="3">
    <source>
        <dbReference type="ARBA" id="ARBA00023027"/>
    </source>
</evidence>
<keyword evidence="8" id="KW-1185">Reference proteome</keyword>
<dbReference type="SUPFAM" id="SSF51735">
    <property type="entry name" value="NAD(P)-binding Rossmann-fold domains"/>
    <property type="match status" value="1"/>
</dbReference>
<feature type="domain" description="D-isomer specific 2-hydroxyacid dehydrogenase catalytic" evidence="5">
    <location>
        <begin position="48"/>
        <end position="301"/>
    </location>
</feature>
<dbReference type="PANTHER" id="PTHR43333">
    <property type="entry name" value="2-HACID_DH_C DOMAIN-CONTAINING PROTEIN"/>
    <property type="match status" value="1"/>
</dbReference>
<proteinExistence type="inferred from homology"/>
<reference evidence="8" key="1">
    <citation type="journal article" date="2019" name="Int. J. Syst. Evol. Microbiol.">
        <title>The Global Catalogue of Microorganisms (GCM) 10K type strain sequencing project: providing services to taxonomists for standard genome sequencing and annotation.</title>
        <authorList>
            <consortium name="The Broad Institute Genomics Platform"/>
            <consortium name="The Broad Institute Genome Sequencing Center for Infectious Disease"/>
            <person name="Wu L."/>
            <person name="Ma J."/>
        </authorList>
    </citation>
    <scope>NUCLEOTIDE SEQUENCE [LARGE SCALE GENOMIC DNA]</scope>
    <source>
        <strain evidence="8">JCM 17933</strain>
    </source>
</reference>
<feature type="domain" description="D-isomer specific 2-hydroxyacid dehydrogenase NAD-binding" evidence="6">
    <location>
        <begin position="105"/>
        <end position="270"/>
    </location>
</feature>
<dbReference type="Pfam" id="PF00389">
    <property type="entry name" value="2-Hacid_dh"/>
    <property type="match status" value="1"/>
</dbReference>
<evidence type="ECO:0000313" key="7">
    <source>
        <dbReference type="EMBL" id="GAA4499024.1"/>
    </source>
</evidence>
<gene>
    <name evidence="7" type="ORF">GCM10023191_045180</name>
</gene>
<keyword evidence="3" id="KW-0520">NAD</keyword>
<dbReference type="Gene3D" id="3.40.50.720">
    <property type="entry name" value="NAD(P)-binding Rossmann-like Domain"/>
    <property type="match status" value="2"/>
</dbReference>
<dbReference type="InterPro" id="IPR006140">
    <property type="entry name" value="D-isomer_DH_NAD-bd"/>
</dbReference>
<dbReference type="PROSITE" id="PS00670">
    <property type="entry name" value="D_2_HYDROXYACID_DH_2"/>
    <property type="match status" value="1"/>
</dbReference>
<dbReference type="InterPro" id="IPR006139">
    <property type="entry name" value="D-isomer_2_OHA_DH_cat_dom"/>
</dbReference>
<dbReference type="InterPro" id="IPR029753">
    <property type="entry name" value="D-isomer_DH_CS"/>
</dbReference>
<sequence>MPDRELADAVEGVAGIEGVEDVSVRIYDGRTDERPGDPAEVDLYVPPFVATPRSREIVAEMSNLQVIQLQVAGVDTFLPLVPEGVVLCNARGVHDASTAEWVVGGIIAAQREFPGFRDAQREGRWDWHMTDALTDRTVMIVGYGSVGAAIERRLTPFEAHVIRVARTARDGVHPVSALPGLLPEADVVVLIVPSTAETTGLVDKTFLACMKDNALLVNAARGIVVDTEALLTEVTAGRLRAVLDVTDPEPLPAGHPLWTAPGVFITPHVGGSTPASRRRIVALVRDQVRRFVTGEPLINVIKGDY</sequence>
<evidence type="ECO:0000259" key="5">
    <source>
        <dbReference type="Pfam" id="PF00389"/>
    </source>
</evidence>
<dbReference type="Pfam" id="PF02826">
    <property type="entry name" value="2-Hacid_dh_C"/>
    <property type="match status" value="1"/>
</dbReference>
<keyword evidence="2 4" id="KW-0560">Oxidoreductase</keyword>
<dbReference type="CDD" id="cd12166">
    <property type="entry name" value="2-Hacid_dh_7"/>
    <property type="match status" value="1"/>
</dbReference>
<dbReference type="SUPFAM" id="SSF52283">
    <property type="entry name" value="Formate/glycerate dehydrogenase catalytic domain-like"/>
    <property type="match status" value="1"/>
</dbReference>
<dbReference type="Proteomes" id="UP001500503">
    <property type="component" value="Unassembled WGS sequence"/>
</dbReference>
<evidence type="ECO:0000256" key="2">
    <source>
        <dbReference type="ARBA" id="ARBA00023002"/>
    </source>
</evidence>
<dbReference type="EMBL" id="BAABHF010000024">
    <property type="protein sequence ID" value="GAA4499024.1"/>
    <property type="molecule type" value="Genomic_DNA"/>
</dbReference>
<evidence type="ECO:0000256" key="1">
    <source>
        <dbReference type="ARBA" id="ARBA00005854"/>
    </source>
</evidence>